<dbReference type="EMBL" id="RKMH01000001">
    <property type="protein sequence ID" value="RPA66225.1"/>
    <property type="molecule type" value="Genomic_DNA"/>
</dbReference>
<evidence type="ECO:0000256" key="2">
    <source>
        <dbReference type="SAM" id="Phobius"/>
    </source>
</evidence>
<evidence type="ECO:0000256" key="1">
    <source>
        <dbReference type="SAM" id="MobiDB-lite"/>
    </source>
</evidence>
<name>A0A3N4GV63_9ACTN</name>
<dbReference type="InterPro" id="IPR046498">
    <property type="entry name" value="Rv1476-like"/>
</dbReference>
<evidence type="ECO:0000313" key="4">
    <source>
        <dbReference type="Proteomes" id="UP000267536"/>
    </source>
</evidence>
<proteinExistence type="predicted"/>
<protein>
    <submittedName>
        <fullName evidence="3">Uncharacterized protein</fullName>
    </submittedName>
</protein>
<gene>
    <name evidence="3" type="ORF">EF294_01200</name>
</gene>
<reference evidence="3 4" key="1">
    <citation type="submission" date="2018-11" db="EMBL/GenBank/DDBJ databases">
        <title>Draft genome sequence of Gordonia sp. RS15-1S isolated from rice stems.</title>
        <authorList>
            <person name="Muangham S."/>
        </authorList>
    </citation>
    <scope>NUCLEOTIDE SEQUENCE [LARGE SCALE GENOMIC DNA]</scope>
    <source>
        <strain evidence="3 4">RS15-1S</strain>
    </source>
</reference>
<feature type="compositionally biased region" description="Basic and acidic residues" evidence="1">
    <location>
        <begin position="8"/>
        <end position="19"/>
    </location>
</feature>
<accession>A0A3N4GV63</accession>
<sequence length="246" mass="25467">MIAKRGGHRDPCAPSRFEEAETMNPGPVTDGTQILAAPAPTVLAAPASAYDSQGVTATTAPGGVDLTAIAADLRDDHVYSEDPAQIGALRQVVAHAQADGHDINLVVLKQQMPTFTMYRDIATELQQHVGGTVLVFGPNSVGSASPEFSRVNLEDATDNLTLSNPPQAAQQMVDAITKPGVDWTLVTIVLIAVVTIGAIVGRVRSLRRRDRGAQTSAADFSHGVGEEPAADVTSPSGAAPGSGNDS</sequence>
<organism evidence="3 4">
    <name type="scientific">Gordonia oryzae</name>
    <dbReference type="NCBI Taxonomy" id="2487349"/>
    <lineage>
        <taxon>Bacteria</taxon>
        <taxon>Bacillati</taxon>
        <taxon>Actinomycetota</taxon>
        <taxon>Actinomycetes</taxon>
        <taxon>Mycobacteriales</taxon>
        <taxon>Gordoniaceae</taxon>
        <taxon>Gordonia</taxon>
    </lineage>
</organism>
<feature type="transmembrane region" description="Helical" evidence="2">
    <location>
        <begin position="183"/>
        <end position="201"/>
    </location>
</feature>
<keyword evidence="4" id="KW-1185">Reference proteome</keyword>
<keyword evidence="2" id="KW-0472">Membrane</keyword>
<keyword evidence="2" id="KW-1133">Transmembrane helix</keyword>
<comment type="caution">
    <text evidence="3">The sequence shown here is derived from an EMBL/GenBank/DDBJ whole genome shotgun (WGS) entry which is preliminary data.</text>
</comment>
<feature type="region of interest" description="Disordered" evidence="1">
    <location>
        <begin position="208"/>
        <end position="246"/>
    </location>
</feature>
<keyword evidence="2" id="KW-0812">Transmembrane</keyword>
<feature type="region of interest" description="Disordered" evidence="1">
    <location>
        <begin position="1"/>
        <end position="24"/>
    </location>
</feature>
<dbReference type="AlphaFoldDB" id="A0A3N4GV63"/>
<evidence type="ECO:0000313" key="3">
    <source>
        <dbReference type="EMBL" id="RPA66225.1"/>
    </source>
</evidence>
<dbReference type="Proteomes" id="UP000267536">
    <property type="component" value="Unassembled WGS sequence"/>
</dbReference>
<dbReference type="OrthoDB" id="4543462at2"/>
<dbReference type="Pfam" id="PF20381">
    <property type="entry name" value="Rv1476"/>
    <property type="match status" value="1"/>
</dbReference>